<keyword evidence="1" id="KW-0732">Signal</keyword>
<dbReference type="Proteomes" id="UP001178354">
    <property type="component" value="Unassembled WGS sequence"/>
</dbReference>
<dbReference type="InterPro" id="IPR021109">
    <property type="entry name" value="Peptidase_aspartic_dom_sf"/>
</dbReference>
<name>A0AAW8B131_9GAMM</name>
<reference evidence="2" key="2">
    <citation type="submission" date="2023-08" db="EMBL/GenBank/DDBJ databases">
        <authorList>
            <person name="Luo J."/>
        </authorList>
    </citation>
    <scope>NUCLEOTIDE SEQUENCE</scope>
    <source>
        <strain evidence="2">DSM 25064</strain>
    </source>
</reference>
<keyword evidence="3" id="KW-1185">Reference proteome</keyword>
<reference evidence="2" key="1">
    <citation type="journal article" date="2010" name="Int. J. Syst. Evol. Microbiol.">
        <title>Porticoccus litoralis gen. nov., sp. nov., a gammaproteobacterium isolated from the Yellow Sea.</title>
        <authorList>
            <person name="Oh H.M."/>
            <person name="Kim H."/>
            <person name="Kim K.M."/>
            <person name="Min G.S."/>
            <person name="Cho J.C."/>
        </authorList>
    </citation>
    <scope>NUCLEOTIDE SEQUENCE</scope>
    <source>
        <strain evidence="2">DSM 25064</strain>
    </source>
</reference>
<dbReference type="NCBIfam" id="TIGR02281">
    <property type="entry name" value="clan_AA_DTGA"/>
    <property type="match status" value="1"/>
</dbReference>
<dbReference type="SUPFAM" id="SSF50630">
    <property type="entry name" value="Acid proteases"/>
    <property type="match status" value="1"/>
</dbReference>
<organism evidence="2 3">
    <name type="scientific">Porticoccus litoralis</name>
    <dbReference type="NCBI Taxonomy" id="434086"/>
    <lineage>
        <taxon>Bacteria</taxon>
        <taxon>Pseudomonadati</taxon>
        <taxon>Pseudomonadota</taxon>
        <taxon>Gammaproteobacteria</taxon>
        <taxon>Cellvibrionales</taxon>
        <taxon>Porticoccaceae</taxon>
        <taxon>Porticoccus</taxon>
    </lineage>
</organism>
<dbReference type="Pfam" id="PF13975">
    <property type="entry name" value="gag-asp_proteas"/>
    <property type="match status" value="1"/>
</dbReference>
<feature type="chain" id="PRO_5043600069" evidence="1">
    <location>
        <begin position="21"/>
        <end position="212"/>
    </location>
</feature>
<proteinExistence type="predicted"/>
<evidence type="ECO:0000313" key="2">
    <source>
        <dbReference type="EMBL" id="MDP1520098.1"/>
    </source>
</evidence>
<dbReference type="InterPro" id="IPR034122">
    <property type="entry name" value="Retropepsin-like_bacterial"/>
</dbReference>
<dbReference type="EMBL" id="JAUUUU010000001">
    <property type="protein sequence ID" value="MDP1520098.1"/>
    <property type="molecule type" value="Genomic_DNA"/>
</dbReference>
<dbReference type="PROSITE" id="PS00141">
    <property type="entry name" value="ASP_PROTEASE"/>
    <property type="match status" value="1"/>
</dbReference>
<evidence type="ECO:0000256" key="1">
    <source>
        <dbReference type="SAM" id="SignalP"/>
    </source>
</evidence>
<comment type="caution">
    <text evidence="2">The sequence shown here is derived from an EMBL/GenBank/DDBJ whole genome shotgun (WGS) entry which is preliminary data.</text>
</comment>
<protein>
    <submittedName>
        <fullName evidence="2">TIGR02281 family clan AA aspartic protease</fullName>
        <ecNumber evidence="2">3.4.23.-</ecNumber>
    </submittedName>
</protein>
<gene>
    <name evidence="2" type="ORF">Q8A57_03865</name>
</gene>
<keyword evidence="2" id="KW-0645">Protease</keyword>
<sequence length="212" mass="22766">MKGLVVAFVLMGLFASSCWAADIRVNGLFGGSAVLVINGKQRLLKQGQTSPEGVTLIDSNSRRAVVELDGRQMTLGLSDHISSSFQAAEMAEVRIPRAENGHYFVSGFINGRPADFMVDTGATSIAMNLHHAEQLGVNFRRGRKGSASTAGGIVNAYHIPLQKLTIGNITLNQVDATVVVGDFPSQILLGNSFLSRVEMSEEEGVMVLRTKF</sequence>
<dbReference type="RefSeq" id="WP_305169610.1">
    <property type="nucleotide sequence ID" value="NZ_JAUUUU010000001.1"/>
</dbReference>
<evidence type="ECO:0000313" key="3">
    <source>
        <dbReference type="Proteomes" id="UP001178354"/>
    </source>
</evidence>
<dbReference type="GO" id="GO:0006508">
    <property type="term" value="P:proteolysis"/>
    <property type="evidence" value="ECO:0007669"/>
    <property type="project" value="UniProtKB-KW"/>
</dbReference>
<dbReference type="GO" id="GO:0004190">
    <property type="term" value="F:aspartic-type endopeptidase activity"/>
    <property type="evidence" value="ECO:0007669"/>
    <property type="project" value="InterPro"/>
</dbReference>
<dbReference type="InterPro" id="IPR001969">
    <property type="entry name" value="Aspartic_peptidase_AS"/>
</dbReference>
<keyword evidence="2" id="KW-0378">Hydrolase</keyword>
<dbReference type="AlphaFoldDB" id="A0AAW8B131"/>
<accession>A0AAW8B131</accession>
<dbReference type="CDD" id="cd05483">
    <property type="entry name" value="retropepsin_like_bacteria"/>
    <property type="match status" value="1"/>
</dbReference>
<dbReference type="PROSITE" id="PS51257">
    <property type="entry name" value="PROKAR_LIPOPROTEIN"/>
    <property type="match status" value="1"/>
</dbReference>
<dbReference type="Gene3D" id="2.40.70.10">
    <property type="entry name" value="Acid Proteases"/>
    <property type="match status" value="1"/>
</dbReference>
<dbReference type="EC" id="3.4.23.-" evidence="2"/>
<feature type="signal peptide" evidence="1">
    <location>
        <begin position="1"/>
        <end position="20"/>
    </location>
</feature>
<dbReference type="InterPro" id="IPR011969">
    <property type="entry name" value="Clan_AA_Asp_peptidase_C"/>
</dbReference>